<reference evidence="2" key="1">
    <citation type="submission" date="2020-07" db="EMBL/GenBank/DDBJ databases">
        <title>Ethylene signaling mediates host invasion by parasitic plants.</title>
        <authorList>
            <person name="Yoshida S."/>
        </authorList>
    </citation>
    <scope>NUCLEOTIDE SEQUENCE</scope>
    <source>
        <strain evidence="2">Okayama</strain>
    </source>
</reference>
<name>A0A830C1U6_9LAMI</name>
<comment type="similarity">
    <text evidence="1">Belongs to the HEBP family.</text>
</comment>
<evidence type="ECO:0000313" key="3">
    <source>
        <dbReference type="Proteomes" id="UP000653305"/>
    </source>
</evidence>
<proteinExistence type="inferred from homology"/>
<evidence type="ECO:0000256" key="1">
    <source>
        <dbReference type="ARBA" id="ARBA00009817"/>
    </source>
</evidence>
<dbReference type="SUPFAM" id="SSF55136">
    <property type="entry name" value="Probable bacterial effector-binding domain"/>
    <property type="match status" value="1"/>
</dbReference>
<protein>
    <recommendedName>
        <fullName evidence="4">SOUL heme-binding protein</fullName>
    </recommendedName>
</protein>
<evidence type="ECO:0000313" key="2">
    <source>
        <dbReference type="EMBL" id="GFP89375.1"/>
    </source>
</evidence>
<dbReference type="AlphaFoldDB" id="A0A830C1U6"/>
<dbReference type="InterPro" id="IPR018790">
    <property type="entry name" value="DUF2358"/>
</dbReference>
<dbReference type="InterPro" id="IPR006917">
    <property type="entry name" value="SOUL_heme-bd"/>
</dbReference>
<dbReference type="Proteomes" id="UP000653305">
    <property type="component" value="Unassembled WGS sequence"/>
</dbReference>
<accession>A0A830C1U6</accession>
<dbReference type="Gene3D" id="3.20.80.10">
    <property type="entry name" value="Regulatory factor, effector binding domain"/>
    <property type="match status" value="1"/>
</dbReference>
<dbReference type="EMBL" id="BMAC01000188">
    <property type="protein sequence ID" value="GFP89375.1"/>
    <property type="molecule type" value="Genomic_DNA"/>
</dbReference>
<keyword evidence="3" id="KW-1185">Reference proteome</keyword>
<dbReference type="Pfam" id="PF10184">
    <property type="entry name" value="DUF2358"/>
    <property type="match status" value="1"/>
</dbReference>
<sequence>MATSHLPSTIHSLSATASSCTLFFLSPPMNIPKAKTSPLKLTDRKSSKWVIRLRSEAQEERPPKPTTSDAQQLVDFLWEDLPHLFDDQGIDRTAYDERVKFSDPITKHDSISGYLFNIAMLKMLFRPDFQLHCVKQTGPYEITTRWSMVMKFVLLPWKPELVFTGTSVMGINPETNKFCSHVDCWDSIENNDYLSMEGLLDVVKQADSRRRLGVRLAPSDFYNLGHYYTDKPNQAEISLRKVEGGIAAVSKFSGKPTEDNVREKERALRSNLNRDCLKTKAGCLLARYNDPGRTWSFTMSGTSASF</sequence>
<dbReference type="InterPro" id="IPR011256">
    <property type="entry name" value="Reg_factor_effector_dom_sf"/>
</dbReference>
<dbReference type="Pfam" id="PF04832">
    <property type="entry name" value="SOUL"/>
    <property type="match status" value="1"/>
</dbReference>
<dbReference type="OrthoDB" id="44820at2759"/>
<gene>
    <name evidence="2" type="ORF">PHJA_001081200</name>
</gene>
<comment type="caution">
    <text evidence="2">The sequence shown here is derived from an EMBL/GenBank/DDBJ whole genome shotgun (WGS) entry which is preliminary data.</text>
</comment>
<evidence type="ECO:0008006" key="4">
    <source>
        <dbReference type="Google" id="ProtNLM"/>
    </source>
</evidence>
<organism evidence="2 3">
    <name type="scientific">Phtheirospermum japonicum</name>
    <dbReference type="NCBI Taxonomy" id="374723"/>
    <lineage>
        <taxon>Eukaryota</taxon>
        <taxon>Viridiplantae</taxon>
        <taxon>Streptophyta</taxon>
        <taxon>Embryophyta</taxon>
        <taxon>Tracheophyta</taxon>
        <taxon>Spermatophyta</taxon>
        <taxon>Magnoliopsida</taxon>
        <taxon>eudicotyledons</taxon>
        <taxon>Gunneridae</taxon>
        <taxon>Pentapetalae</taxon>
        <taxon>asterids</taxon>
        <taxon>lamiids</taxon>
        <taxon>Lamiales</taxon>
        <taxon>Orobanchaceae</taxon>
        <taxon>Orobanchaceae incertae sedis</taxon>
        <taxon>Phtheirospermum</taxon>
    </lineage>
</organism>